<accession>A0A0W1REE0</accession>
<evidence type="ECO:0008006" key="4">
    <source>
        <dbReference type="Google" id="ProtNLM"/>
    </source>
</evidence>
<reference evidence="2 3" key="1">
    <citation type="submission" date="2015-12" db="EMBL/GenBank/DDBJ databases">
        <title>Haloprofundus marisrubri gen. nov., sp. nov., an extremely halophilic archaeon isolated from the Discovery deep brine-seawater interface in the Red Sea.</title>
        <authorList>
            <person name="Zhang G."/>
            <person name="Stingl U."/>
            <person name="Rashid M."/>
        </authorList>
    </citation>
    <scope>NUCLEOTIDE SEQUENCE [LARGE SCALE GENOMIC DNA]</scope>
    <source>
        <strain evidence="2 3">SB9</strain>
    </source>
</reference>
<name>A0A0W1REE0_9EURY</name>
<dbReference type="AlphaFoldDB" id="A0A0W1REE0"/>
<comment type="caution">
    <text evidence="2">The sequence shown here is derived from an EMBL/GenBank/DDBJ whole genome shotgun (WGS) entry which is preliminary data.</text>
</comment>
<dbReference type="STRING" id="1514971.AUR64_03205"/>
<gene>
    <name evidence="2" type="ORF">AUR64_03205</name>
</gene>
<keyword evidence="3" id="KW-1185">Reference proteome</keyword>
<feature type="compositionally biased region" description="Basic and acidic residues" evidence="1">
    <location>
        <begin position="64"/>
        <end position="85"/>
    </location>
</feature>
<evidence type="ECO:0000313" key="2">
    <source>
        <dbReference type="EMBL" id="KTG11526.1"/>
    </source>
</evidence>
<dbReference type="EMBL" id="LOPU01000003">
    <property type="protein sequence ID" value="KTG11526.1"/>
    <property type="molecule type" value="Genomic_DNA"/>
</dbReference>
<evidence type="ECO:0000313" key="3">
    <source>
        <dbReference type="Proteomes" id="UP000054387"/>
    </source>
</evidence>
<dbReference type="Pfam" id="PF11213">
    <property type="entry name" value="DUF3006"/>
    <property type="match status" value="1"/>
</dbReference>
<sequence length="108" mass="12312">MLMDDSTLLVLDRFEGDDAVLLVEEAEELVDELVLPTAMLPPDGQHQDAIFSVVRPDDTRVEFRYESDLTDERSQSAQDRFDRLSQRLPGEETDETEEADTSAESDEY</sequence>
<evidence type="ECO:0000256" key="1">
    <source>
        <dbReference type="SAM" id="MobiDB-lite"/>
    </source>
</evidence>
<dbReference type="Proteomes" id="UP000054387">
    <property type="component" value="Unassembled WGS sequence"/>
</dbReference>
<dbReference type="InterPro" id="IPR021377">
    <property type="entry name" value="DUF3006"/>
</dbReference>
<proteinExistence type="predicted"/>
<feature type="region of interest" description="Disordered" evidence="1">
    <location>
        <begin position="64"/>
        <end position="108"/>
    </location>
</feature>
<feature type="compositionally biased region" description="Acidic residues" evidence="1">
    <location>
        <begin position="91"/>
        <end position="108"/>
    </location>
</feature>
<protein>
    <recommendedName>
        <fullName evidence="4">DUF3006 domain-containing protein</fullName>
    </recommendedName>
</protein>
<organism evidence="2 3">
    <name type="scientific">Haloprofundus marisrubri</name>
    <dbReference type="NCBI Taxonomy" id="1514971"/>
    <lineage>
        <taxon>Archaea</taxon>
        <taxon>Methanobacteriati</taxon>
        <taxon>Methanobacteriota</taxon>
        <taxon>Stenosarchaea group</taxon>
        <taxon>Halobacteria</taxon>
        <taxon>Halobacteriales</taxon>
        <taxon>Haloferacaceae</taxon>
        <taxon>Haloprofundus</taxon>
    </lineage>
</organism>